<comment type="caution">
    <text evidence="2">The sequence shown here is derived from an EMBL/GenBank/DDBJ whole genome shotgun (WGS) entry which is preliminary data.</text>
</comment>
<feature type="region of interest" description="Disordered" evidence="1">
    <location>
        <begin position="57"/>
        <end position="142"/>
    </location>
</feature>
<gene>
    <name evidence="2" type="ORF">GUJ93_ZPchr0009g1128</name>
</gene>
<protein>
    <submittedName>
        <fullName evidence="2">Uncharacterized protein</fullName>
    </submittedName>
</protein>
<evidence type="ECO:0000256" key="1">
    <source>
        <dbReference type="SAM" id="MobiDB-lite"/>
    </source>
</evidence>
<accession>A0A8J5RQD8</accession>
<keyword evidence="3" id="KW-1185">Reference proteome</keyword>
<dbReference type="EMBL" id="JAAALK010000289">
    <property type="protein sequence ID" value="KAG8051029.1"/>
    <property type="molecule type" value="Genomic_DNA"/>
</dbReference>
<sequence length="142" mass="14749">MEHWTKINCTFEVIVAAAAARSSPKSRGAANPPSGEEQMVWWVGSMGGLDIRNHLTQYGKHAGDGGGGGDLALTTPNSGRSNNHDDSSGGTAHDSPIDAGESTPTTKPVGSGASGWSGGGNDLLSGRHPRGWGWSRWKRLEG</sequence>
<dbReference type="Proteomes" id="UP000729402">
    <property type="component" value="Unassembled WGS sequence"/>
</dbReference>
<evidence type="ECO:0000313" key="3">
    <source>
        <dbReference type="Proteomes" id="UP000729402"/>
    </source>
</evidence>
<reference evidence="2" key="2">
    <citation type="submission" date="2021-02" db="EMBL/GenBank/DDBJ databases">
        <authorList>
            <person name="Kimball J.A."/>
            <person name="Haas M.W."/>
            <person name="Macchietto M."/>
            <person name="Kono T."/>
            <person name="Duquette J."/>
            <person name="Shao M."/>
        </authorList>
    </citation>
    <scope>NUCLEOTIDE SEQUENCE</scope>
    <source>
        <tissue evidence="2">Fresh leaf tissue</tissue>
    </source>
</reference>
<proteinExistence type="predicted"/>
<organism evidence="2 3">
    <name type="scientific">Zizania palustris</name>
    <name type="common">Northern wild rice</name>
    <dbReference type="NCBI Taxonomy" id="103762"/>
    <lineage>
        <taxon>Eukaryota</taxon>
        <taxon>Viridiplantae</taxon>
        <taxon>Streptophyta</taxon>
        <taxon>Embryophyta</taxon>
        <taxon>Tracheophyta</taxon>
        <taxon>Spermatophyta</taxon>
        <taxon>Magnoliopsida</taxon>
        <taxon>Liliopsida</taxon>
        <taxon>Poales</taxon>
        <taxon>Poaceae</taxon>
        <taxon>BOP clade</taxon>
        <taxon>Oryzoideae</taxon>
        <taxon>Oryzeae</taxon>
        <taxon>Zizaniinae</taxon>
        <taxon>Zizania</taxon>
    </lineage>
</organism>
<evidence type="ECO:0000313" key="2">
    <source>
        <dbReference type="EMBL" id="KAG8051029.1"/>
    </source>
</evidence>
<name>A0A8J5RQD8_ZIZPA</name>
<dbReference type="AlphaFoldDB" id="A0A8J5RQD8"/>
<feature type="compositionally biased region" description="Gly residues" evidence="1">
    <location>
        <begin position="112"/>
        <end position="121"/>
    </location>
</feature>
<reference evidence="2" key="1">
    <citation type="journal article" date="2021" name="bioRxiv">
        <title>Whole Genome Assembly and Annotation of Northern Wild Rice, Zizania palustris L., Supports a Whole Genome Duplication in the Zizania Genus.</title>
        <authorList>
            <person name="Haas M."/>
            <person name="Kono T."/>
            <person name="Macchietto M."/>
            <person name="Millas R."/>
            <person name="McGilp L."/>
            <person name="Shao M."/>
            <person name="Duquette J."/>
            <person name="Hirsch C.N."/>
            <person name="Kimball J."/>
        </authorList>
    </citation>
    <scope>NUCLEOTIDE SEQUENCE</scope>
    <source>
        <tissue evidence="2">Fresh leaf tissue</tissue>
    </source>
</reference>